<dbReference type="InterPro" id="IPR003034">
    <property type="entry name" value="SAP_dom"/>
</dbReference>
<name>A0AAD5HIE4_UMBRA</name>
<dbReference type="EMBL" id="MU620897">
    <property type="protein sequence ID" value="KAI8583188.1"/>
    <property type="molecule type" value="Genomic_DNA"/>
</dbReference>
<dbReference type="InterPro" id="IPR036361">
    <property type="entry name" value="SAP_dom_sf"/>
</dbReference>
<dbReference type="AlphaFoldDB" id="A0AAD5HIE4"/>
<reference evidence="3" key="1">
    <citation type="submission" date="2021-06" db="EMBL/GenBank/DDBJ databases">
        <authorList>
            <consortium name="DOE Joint Genome Institute"/>
            <person name="Mondo S.J."/>
            <person name="Amses K.R."/>
            <person name="Simmons D.R."/>
            <person name="Longcore J.E."/>
            <person name="Seto K."/>
            <person name="Alves G.H."/>
            <person name="Bonds A.E."/>
            <person name="Quandt C.A."/>
            <person name="Davis W.J."/>
            <person name="Chang Y."/>
            <person name="Letcher P.M."/>
            <person name="Powell M.J."/>
            <person name="Kuo A."/>
            <person name="Labutti K."/>
            <person name="Pangilinan J."/>
            <person name="Andreopoulos W."/>
            <person name="Tritt A."/>
            <person name="Riley R."/>
            <person name="Hundley H."/>
            <person name="Johnson J."/>
            <person name="Lipzen A."/>
            <person name="Barry K."/>
            <person name="Berbee M.L."/>
            <person name="Buchler N.E."/>
            <person name="Grigoriev I.V."/>
            <person name="Spatafora J.W."/>
            <person name="Stajich J.E."/>
            <person name="James T.Y."/>
        </authorList>
    </citation>
    <scope>NUCLEOTIDE SEQUENCE</scope>
    <source>
        <strain evidence="3">AG</strain>
    </source>
</reference>
<comment type="caution">
    <text evidence="3">The sequence shown here is derived from an EMBL/GenBank/DDBJ whole genome shotgun (WGS) entry which is preliminary data.</text>
</comment>
<evidence type="ECO:0000313" key="3">
    <source>
        <dbReference type="EMBL" id="KAI8583188.1"/>
    </source>
</evidence>
<dbReference type="GeneID" id="75911596"/>
<protein>
    <recommendedName>
        <fullName evidence="2">SAP domain-containing protein</fullName>
    </recommendedName>
</protein>
<feature type="compositionally biased region" description="Basic and acidic residues" evidence="1">
    <location>
        <begin position="381"/>
        <end position="402"/>
    </location>
</feature>
<reference evidence="3" key="2">
    <citation type="journal article" date="2022" name="Proc. Natl. Acad. Sci. U.S.A.">
        <title>Diploid-dominant life cycles characterize the early evolution of Fungi.</title>
        <authorList>
            <person name="Amses K.R."/>
            <person name="Simmons D.R."/>
            <person name="Longcore J.E."/>
            <person name="Mondo S.J."/>
            <person name="Seto K."/>
            <person name="Jeronimo G.H."/>
            <person name="Bonds A.E."/>
            <person name="Quandt C.A."/>
            <person name="Davis W.J."/>
            <person name="Chang Y."/>
            <person name="Federici B.A."/>
            <person name="Kuo A."/>
            <person name="LaButti K."/>
            <person name="Pangilinan J."/>
            <person name="Andreopoulos W."/>
            <person name="Tritt A."/>
            <person name="Riley R."/>
            <person name="Hundley H."/>
            <person name="Johnson J."/>
            <person name="Lipzen A."/>
            <person name="Barry K."/>
            <person name="Lang B.F."/>
            <person name="Cuomo C.A."/>
            <person name="Buchler N.E."/>
            <person name="Grigoriev I.V."/>
            <person name="Spatafora J.W."/>
            <person name="Stajich J.E."/>
            <person name="James T.Y."/>
        </authorList>
    </citation>
    <scope>NUCLEOTIDE SEQUENCE</scope>
    <source>
        <strain evidence="3">AG</strain>
    </source>
</reference>
<dbReference type="RefSeq" id="XP_051448192.1">
    <property type="nucleotide sequence ID" value="XM_051586248.1"/>
</dbReference>
<feature type="domain" description="SAP" evidence="2">
    <location>
        <begin position="52"/>
        <end position="86"/>
    </location>
</feature>
<dbReference type="Gene3D" id="1.10.720.30">
    <property type="entry name" value="SAP domain"/>
    <property type="match status" value="1"/>
</dbReference>
<keyword evidence="4" id="KW-1185">Reference proteome</keyword>
<sequence length="446" mass="49100">MLLNVVAPSFLRVKPIRHGSYNYKYASTVMLLTQSPFNTSASTFNQWSRNSLRKLRKANLEALAKERKLPSKGTKEELISRLLGWQEAPPKLSTQSTLTDPVKNVAGGSASKTPSVTSIADDITFKTKEAGSSKTEVENPEEPPVISTSNSVNAVTGDRTEQLEKHPEQKSHISKTSFVKMMADYVDEQLPPMQNSNVDINYEESQADETLVPENWIKAFEMKVHNRGHKVNGNKATMTFKRRSATQDQRPSSSNLKQVSPTIIDDEISEMGADLEAEFDRQWVNAFDRKVAQRGSRRILELNASATEKENNDNLDSSLSSINISDVTAEGLLESSRTKPTDWQTLEKDASNIIRNLWATPISELSVSQLVASTQESQPNNEKESSQKSHGGGDDESHHHGESTGNHTVSAALGATTLIWLIGGEDGISRAYAKLKSSKSDDPSSA</sequence>
<evidence type="ECO:0000256" key="1">
    <source>
        <dbReference type="SAM" id="MobiDB-lite"/>
    </source>
</evidence>
<feature type="compositionally biased region" description="Polar residues" evidence="1">
    <location>
        <begin position="370"/>
        <end position="380"/>
    </location>
</feature>
<feature type="region of interest" description="Disordered" evidence="1">
    <location>
        <begin position="370"/>
        <end position="409"/>
    </location>
</feature>
<dbReference type="PROSITE" id="PS50800">
    <property type="entry name" value="SAP"/>
    <property type="match status" value="1"/>
</dbReference>
<dbReference type="Pfam" id="PF02037">
    <property type="entry name" value="SAP"/>
    <property type="match status" value="1"/>
</dbReference>
<feature type="region of interest" description="Disordered" evidence="1">
    <location>
        <begin position="91"/>
        <end position="114"/>
    </location>
</feature>
<feature type="region of interest" description="Disordered" evidence="1">
    <location>
        <begin position="129"/>
        <end position="152"/>
    </location>
</feature>
<accession>A0AAD5HIE4</accession>
<evidence type="ECO:0000259" key="2">
    <source>
        <dbReference type="PROSITE" id="PS50800"/>
    </source>
</evidence>
<dbReference type="SUPFAM" id="SSF68906">
    <property type="entry name" value="SAP domain"/>
    <property type="match status" value="1"/>
</dbReference>
<gene>
    <name evidence="3" type="ORF">K450DRAFT_224633</name>
</gene>
<organism evidence="3 4">
    <name type="scientific">Umbelopsis ramanniana AG</name>
    <dbReference type="NCBI Taxonomy" id="1314678"/>
    <lineage>
        <taxon>Eukaryota</taxon>
        <taxon>Fungi</taxon>
        <taxon>Fungi incertae sedis</taxon>
        <taxon>Mucoromycota</taxon>
        <taxon>Mucoromycotina</taxon>
        <taxon>Umbelopsidomycetes</taxon>
        <taxon>Umbelopsidales</taxon>
        <taxon>Umbelopsidaceae</taxon>
        <taxon>Umbelopsis</taxon>
    </lineage>
</organism>
<dbReference type="Proteomes" id="UP001206595">
    <property type="component" value="Unassembled WGS sequence"/>
</dbReference>
<proteinExistence type="predicted"/>
<evidence type="ECO:0000313" key="4">
    <source>
        <dbReference type="Proteomes" id="UP001206595"/>
    </source>
</evidence>